<keyword evidence="4" id="KW-1185">Reference proteome</keyword>
<dbReference type="RefSeq" id="WP_144753994.1">
    <property type="nucleotide sequence ID" value="NZ_VMNW02000094.1"/>
</dbReference>
<sequence length="156" mass="17222">MNPELDLSLERVIRAPRATVWSAWADPARLAQWWIPAPLRCRVESLELRPGGAFVTRMSEDGAEFVPHLDACFLAVDELERIVFTNAIDSSWRPASPAPVAMTATITLLDHPDGTEYRALVRHGDPEARALHDKLGFSDGWGTVAGQLAALVEPQR</sequence>
<dbReference type="Gene3D" id="3.30.530.20">
    <property type="match status" value="1"/>
</dbReference>
<dbReference type="OrthoDB" id="3365660at2"/>
<evidence type="ECO:0000256" key="1">
    <source>
        <dbReference type="ARBA" id="ARBA00006817"/>
    </source>
</evidence>
<evidence type="ECO:0000313" key="3">
    <source>
        <dbReference type="EMBL" id="KAA9151898.1"/>
    </source>
</evidence>
<dbReference type="SUPFAM" id="SSF55961">
    <property type="entry name" value="Bet v1-like"/>
    <property type="match status" value="1"/>
</dbReference>
<dbReference type="InterPro" id="IPR013538">
    <property type="entry name" value="ASHA1/2-like_C"/>
</dbReference>
<dbReference type="InterPro" id="IPR023393">
    <property type="entry name" value="START-like_dom_sf"/>
</dbReference>
<comment type="similarity">
    <text evidence="1">Belongs to the AHA1 family.</text>
</comment>
<organism evidence="3 4">
    <name type="scientific">Amycolatopsis acidicola</name>
    <dbReference type="NCBI Taxonomy" id="2596893"/>
    <lineage>
        <taxon>Bacteria</taxon>
        <taxon>Bacillati</taxon>
        <taxon>Actinomycetota</taxon>
        <taxon>Actinomycetes</taxon>
        <taxon>Pseudonocardiales</taxon>
        <taxon>Pseudonocardiaceae</taxon>
        <taxon>Amycolatopsis</taxon>
    </lineage>
</organism>
<comment type="caution">
    <text evidence="3">The sequence shown here is derived from an EMBL/GenBank/DDBJ whole genome shotgun (WGS) entry which is preliminary data.</text>
</comment>
<accession>A0A5N0UN66</accession>
<evidence type="ECO:0000259" key="2">
    <source>
        <dbReference type="Pfam" id="PF08327"/>
    </source>
</evidence>
<reference evidence="3" key="1">
    <citation type="submission" date="2019-09" db="EMBL/GenBank/DDBJ databases">
        <authorList>
            <person name="Teo W.F.A."/>
            <person name="Duangmal K."/>
        </authorList>
    </citation>
    <scope>NUCLEOTIDE SEQUENCE [LARGE SCALE GENOMIC DNA]</scope>
    <source>
        <strain evidence="3">K81G1</strain>
    </source>
</reference>
<proteinExistence type="inferred from homology"/>
<evidence type="ECO:0000313" key="4">
    <source>
        <dbReference type="Proteomes" id="UP000319769"/>
    </source>
</evidence>
<protein>
    <submittedName>
        <fullName evidence="3">Polyketide cyclase</fullName>
    </submittedName>
</protein>
<dbReference type="Proteomes" id="UP000319769">
    <property type="component" value="Unassembled WGS sequence"/>
</dbReference>
<feature type="domain" description="Activator of Hsp90 ATPase homologue 1/2-like C-terminal" evidence="2">
    <location>
        <begin position="14"/>
        <end position="153"/>
    </location>
</feature>
<dbReference type="AlphaFoldDB" id="A0A5N0UN66"/>
<name>A0A5N0UN66_9PSEU</name>
<gene>
    <name evidence="3" type="ORF">FPZ12_037880</name>
</gene>
<dbReference type="EMBL" id="VMNW02000094">
    <property type="protein sequence ID" value="KAA9151898.1"/>
    <property type="molecule type" value="Genomic_DNA"/>
</dbReference>
<dbReference type="Pfam" id="PF08327">
    <property type="entry name" value="AHSA1"/>
    <property type="match status" value="1"/>
</dbReference>